<organism evidence="1 2">
    <name type="scientific">Streptomyces tremellae</name>
    <dbReference type="NCBI Taxonomy" id="1124239"/>
    <lineage>
        <taxon>Bacteria</taxon>
        <taxon>Bacillati</taxon>
        <taxon>Actinomycetota</taxon>
        <taxon>Actinomycetes</taxon>
        <taxon>Kitasatosporales</taxon>
        <taxon>Streptomycetaceae</taxon>
        <taxon>Streptomyces</taxon>
    </lineage>
</organism>
<dbReference type="Proteomes" id="UP001499884">
    <property type="component" value="Unassembled WGS sequence"/>
</dbReference>
<evidence type="ECO:0000313" key="2">
    <source>
        <dbReference type="Proteomes" id="UP001499884"/>
    </source>
</evidence>
<gene>
    <name evidence="1" type="ORF">GCM10023082_61880</name>
</gene>
<proteinExistence type="predicted"/>
<comment type="caution">
    <text evidence="1">The sequence shown here is derived from an EMBL/GenBank/DDBJ whole genome shotgun (WGS) entry which is preliminary data.</text>
</comment>
<dbReference type="SUPFAM" id="SSF82784">
    <property type="entry name" value="OsmC-like"/>
    <property type="match status" value="1"/>
</dbReference>
<dbReference type="RefSeq" id="WP_345654943.1">
    <property type="nucleotide sequence ID" value="NZ_BAABEP010000079.1"/>
</dbReference>
<dbReference type="InterPro" id="IPR015946">
    <property type="entry name" value="KH_dom-like_a/b"/>
</dbReference>
<reference evidence="2" key="1">
    <citation type="journal article" date="2019" name="Int. J. Syst. Evol. Microbiol.">
        <title>The Global Catalogue of Microorganisms (GCM) 10K type strain sequencing project: providing services to taxonomists for standard genome sequencing and annotation.</title>
        <authorList>
            <consortium name="The Broad Institute Genomics Platform"/>
            <consortium name="The Broad Institute Genome Sequencing Center for Infectious Disease"/>
            <person name="Wu L."/>
            <person name="Ma J."/>
        </authorList>
    </citation>
    <scope>NUCLEOTIDE SEQUENCE [LARGE SCALE GENOMIC DNA]</scope>
    <source>
        <strain evidence="2">JCM 30846</strain>
    </source>
</reference>
<evidence type="ECO:0000313" key="1">
    <source>
        <dbReference type="EMBL" id="GAA3758978.1"/>
    </source>
</evidence>
<sequence>MTTYDDSVTVTTTRTAGRFLAEAREQFLVTDSTGGRGGLGQAWLAGELLLASLGTCAVSSITHFAREEDAPLDDVETTVGYTRDESDPTRYEEVALSVTTWGVDQETAERLTRLYTENCPVYGTISRGGKVTVAVEARPGDPARRGPGVAGIAAR</sequence>
<dbReference type="Pfam" id="PF02566">
    <property type="entry name" value="OsmC"/>
    <property type="match status" value="1"/>
</dbReference>
<keyword evidence="2" id="KW-1185">Reference proteome</keyword>
<dbReference type="InterPro" id="IPR036102">
    <property type="entry name" value="OsmC/Ohrsf"/>
</dbReference>
<dbReference type="EMBL" id="BAABEP010000079">
    <property type="protein sequence ID" value="GAA3758978.1"/>
    <property type="molecule type" value="Genomic_DNA"/>
</dbReference>
<name>A0ABP7G8B4_9ACTN</name>
<dbReference type="InterPro" id="IPR003718">
    <property type="entry name" value="OsmC/Ohr_fam"/>
</dbReference>
<dbReference type="Gene3D" id="3.30.300.20">
    <property type="match status" value="1"/>
</dbReference>
<accession>A0ABP7G8B4</accession>
<protein>
    <recommendedName>
        <fullName evidence="3">Osmotically inducible protein OsmC</fullName>
    </recommendedName>
</protein>
<evidence type="ECO:0008006" key="3">
    <source>
        <dbReference type="Google" id="ProtNLM"/>
    </source>
</evidence>